<dbReference type="AlphaFoldDB" id="A0A2K1JS29"/>
<proteinExistence type="predicted"/>
<dbReference type="Gramene" id="Pp3c12_24875V3.1">
    <property type="protein sequence ID" value="PAC:32972658.CDS.1"/>
    <property type="gene ID" value="Pp3c12_24875"/>
</dbReference>
<evidence type="ECO:0000313" key="1">
    <source>
        <dbReference type="EMBL" id="PNR44339.1"/>
    </source>
</evidence>
<accession>A0A2K1JS29</accession>
<dbReference type="Proteomes" id="UP000006727">
    <property type="component" value="Chromosome 12"/>
</dbReference>
<gene>
    <name evidence="1" type="ORF">PHYPA_016723</name>
</gene>
<name>A0A2K1JS29_PHYPA</name>
<dbReference type="InParanoid" id="A0A2K1JS29"/>
<evidence type="ECO:0000313" key="3">
    <source>
        <dbReference type="Proteomes" id="UP000006727"/>
    </source>
</evidence>
<reference evidence="2" key="3">
    <citation type="submission" date="2020-12" db="UniProtKB">
        <authorList>
            <consortium name="EnsemblPlants"/>
        </authorList>
    </citation>
    <scope>IDENTIFICATION</scope>
</reference>
<organism evidence="1">
    <name type="scientific">Physcomitrium patens</name>
    <name type="common">Spreading-leaved earth moss</name>
    <name type="synonym">Physcomitrella patens</name>
    <dbReference type="NCBI Taxonomy" id="3218"/>
    <lineage>
        <taxon>Eukaryota</taxon>
        <taxon>Viridiplantae</taxon>
        <taxon>Streptophyta</taxon>
        <taxon>Embryophyta</taxon>
        <taxon>Bryophyta</taxon>
        <taxon>Bryophytina</taxon>
        <taxon>Bryopsida</taxon>
        <taxon>Funariidae</taxon>
        <taxon>Funariales</taxon>
        <taxon>Funariaceae</taxon>
        <taxon>Physcomitrium</taxon>
    </lineage>
</organism>
<sequence length="85" mass="9803">MLEGCSASALRICGSTFSFQICDSELQVMRKRKRRRKQKKEKRKTEALIPFSDKEKNASEKCAQLLTVTLGTKTERCQDTLARKY</sequence>
<dbReference type="EnsemblPlants" id="Pp3c12_24875V3.1">
    <property type="protein sequence ID" value="PAC:32972658.CDS.1"/>
    <property type="gene ID" value="Pp3c12_24875"/>
</dbReference>
<protein>
    <submittedName>
        <fullName evidence="1 2">Uncharacterized protein</fullName>
    </submittedName>
</protein>
<reference evidence="1 3" key="2">
    <citation type="journal article" date="2018" name="Plant J.">
        <title>The Physcomitrella patens chromosome-scale assembly reveals moss genome structure and evolution.</title>
        <authorList>
            <person name="Lang D."/>
            <person name="Ullrich K.K."/>
            <person name="Murat F."/>
            <person name="Fuchs J."/>
            <person name="Jenkins J."/>
            <person name="Haas F.B."/>
            <person name="Piednoel M."/>
            <person name="Gundlach H."/>
            <person name="Van Bel M."/>
            <person name="Meyberg R."/>
            <person name="Vives C."/>
            <person name="Morata J."/>
            <person name="Symeonidi A."/>
            <person name="Hiss M."/>
            <person name="Muchero W."/>
            <person name="Kamisugi Y."/>
            <person name="Saleh O."/>
            <person name="Blanc G."/>
            <person name="Decker E.L."/>
            <person name="van Gessel N."/>
            <person name="Grimwood J."/>
            <person name="Hayes R.D."/>
            <person name="Graham S.W."/>
            <person name="Gunter L.E."/>
            <person name="McDaniel S.F."/>
            <person name="Hoernstein S.N.W."/>
            <person name="Larsson A."/>
            <person name="Li F.W."/>
            <person name="Perroud P.F."/>
            <person name="Phillips J."/>
            <person name="Ranjan P."/>
            <person name="Rokshar D.S."/>
            <person name="Rothfels C.J."/>
            <person name="Schneider L."/>
            <person name="Shu S."/>
            <person name="Stevenson D.W."/>
            <person name="Thummler F."/>
            <person name="Tillich M."/>
            <person name="Villarreal Aguilar J.C."/>
            <person name="Widiez T."/>
            <person name="Wong G.K."/>
            <person name="Wymore A."/>
            <person name="Zhang Y."/>
            <person name="Zimmer A.D."/>
            <person name="Quatrano R.S."/>
            <person name="Mayer K.F.X."/>
            <person name="Goodstein D."/>
            <person name="Casacuberta J.M."/>
            <person name="Vandepoele K."/>
            <person name="Reski R."/>
            <person name="Cuming A.C."/>
            <person name="Tuskan G.A."/>
            <person name="Maumus F."/>
            <person name="Salse J."/>
            <person name="Schmutz J."/>
            <person name="Rensing S.A."/>
        </authorList>
    </citation>
    <scope>NUCLEOTIDE SEQUENCE [LARGE SCALE GENOMIC DNA]</scope>
    <source>
        <strain evidence="2 3">cv. Gransden 2004</strain>
    </source>
</reference>
<dbReference type="EMBL" id="ABEU02000012">
    <property type="protein sequence ID" value="PNR44339.1"/>
    <property type="molecule type" value="Genomic_DNA"/>
</dbReference>
<keyword evidence="3" id="KW-1185">Reference proteome</keyword>
<reference evidence="1 3" key="1">
    <citation type="journal article" date="2008" name="Science">
        <title>The Physcomitrella genome reveals evolutionary insights into the conquest of land by plants.</title>
        <authorList>
            <person name="Rensing S."/>
            <person name="Lang D."/>
            <person name="Zimmer A."/>
            <person name="Terry A."/>
            <person name="Salamov A."/>
            <person name="Shapiro H."/>
            <person name="Nishiyama T."/>
            <person name="Perroud P.-F."/>
            <person name="Lindquist E."/>
            <person name="Kamisugi Y."/>
            <person name="Tanahashi T."/>
            <person name="Sakakibara K."/>
            <person name="Fujita T."/>
            <person name="Oishi K."/>
            <person name="Shin-I T."/>
            <person name="Kuroki Y."/>
            <person name="Toyoda A."/>
            <person name="Suzuki Y."/>
            <person name="Hashimoto A."/>
            <person name="Yamaguchi K."/>
            <person name="Sugano A."/>
            <person name="Kohara Y."/>
            <person name="Fujiyama A."/>
            <person name="Anterola A."/>
            <person name="Aoki S."/>
            <person name="Ashton N."/>
            <person name="Barbazuk W.B."/>
            <person name="Barker E."/>
            <person name="Bennetzen J."/>
            <person name="Bezanilla M."/>
            <person name="Blankenship R."/>
            <person name="Cho S.H."/>
            <person name="Dutcher S."/>
            <person name="Estelle M."/>
            <person name="Fawcett J.A."/>
            <person name="Gundlach H."/>
            <person name="Hanada K."/>
            <person name="Heyl A."/>
            <person name="Hicks K.A."/>
            <person name="Hugh J."/>
            <person name="Lohr M."/>
            <person name="Mayer K."/>
            <person name="Melkozernov A."/>
            <person name="Murata T."/>
            <person name="Nelson D."/>
            <person name="Pils B."/>
            <person name="Prigge M."/>
            <person name="Reiss B."/>
            <person name="Renner T."/>
            <person name="Rombauts S."/>
            <person name="Rushton P."/>
            <person name="Sanderfoot A."/>
            <person name="Schween G."/>
            <person name="Shiu S.-H."/>
            <person name="Stueber K."/>
            <person name="Theodoulou F.L."/>
            <person name="Tu H."/>
            <person name="Van de Peer Y."/>
            <person name="Verrier P.J."/>
            <person name="Waters E."/>
            <person name="Wood A."/>
            <person name="Yang L."/>
            <person name="Cove D."/>
            <person name="Cuming A."/>
            <person name="Hasebe M."/>
            <person name="Lucas S."/>
            <person name="Mishler D.B."/>
            <person name="Reski R."/>
            <person name="Grigoriev I."/>
            <person name="Quatrano R.S."/>
            <person name="Boore J.L."/>
        </authorList>
    </citation>
    <scope>NUCLEOTIDE SEQUENCE [LARGE SCALE GENOMIC DNA]</scope>
    <source>
        <strain evidence="2 3">cv. Gransden 2004</strain>
    </source>
</reference>
<evidence type="ECO:0000313" key="2">
    <source>
        <dbReference type="EnsemblPlants" id="PAC:32972658.CDS.1"/>
    </source>
</evidence>